<sequence length="145" mass="16247">MEKLTFKTTINAPRNRVWDILWGADTYSEWTAAFAAGSQAKTDWQEGSKVLFVDDTNRGMVSRIAAKTPGEYMSFEHLGGFDNGVEDLDSTEAKGWAGAHENYHLTTVNGNTELLVELDTADEYKDYFQKTFPIALEKVKALAEQ</sequence>
<dbReference type="OrthoDB" id="2355173at2"/>
<protein>
    <recommendedName>
        <fullName evidence="3">Activator of Hsp90 ATPase-like protein</fullName>
    </recommendedName>
</protein>
<proteinExistence type="predicted"/>
<dbReference type="AlphaFoldDB" id="A0A561PP02"/>
<evidence type="ECO:0000313" key="2">
    <source>
        <dbReference type="Proteomes" id="UP000320811"/>
    </source>
</evidence>
<accession>A0A561PP02</accession>
<reference evidence="1 2" key="1">
    <citation type="submission" date="2019-06" db="EMBL/GenBank/DDBJ databases">
        <title>Sorghum-associated microbial communities from plants grown in Nebraska, USA.</title>
        <authorList>
            <person name="Schachtman D."/>
        </authorList>
    </citation>
    <scope>NUCLEOTIDE SEQUENCE [LARGE SCALE GENOMIC DNA]</scope>
    <source>
        <strain evidence="1 2">1209</strain>
    </source>
</reference>
<dbReference type="SUPFAM" id="SSF55961">
    <property type="entry name" value="Bet v1-like"/>
    <property type="match status" value="1"/>
</dbReference>
<organism evidence="1 2">
    <name type="scientific">Chitinophaga polysaccharea</name>
    <dbReference type="NCBI Taxonomy" id="1293035"/>
    <lineage>
        <taxon>Bacteria</taxon>
        <taxon>Pseudomonadati</taxon>
        <taxon>Bacteroidota</taxon>
        <taxon>Chitinophagia</taxon>
        <taxon>Chitinophagales</taxon>
        <taxon>Chitinophagaceae</taxon>
        <taxon>Chitinophaga</taxon>
    </lineage>
</organism>
<dbReference type="Proteomes" id="UP000320811">
    <property type="component" value="Unassembled WGS sequence"/>
</dbReference>
<evidence type="ECO:0000313" key="1">
    <source>
        <dbReference type="EMBL" id="TWF39823.1"/>
    </source>
</evidence>
<dbReference type="InterPro" id="IPR023393">
    <property type="entry name" value="START-like_dom_sf"/>
</dbReference>
<dbReference type="EMBL" id="VIWO01000005">
    <property type="protein sequence ID" value="TWF39823.1"/>
    <property type="molecule type" value="Genomic_DNA"/>
</dbReference>
<comment type="caution">
    <text evidence="1">The sequence shown here is derived from an EMBL/GenBank/DDBJ whole genome shotgun (WGS) entry which is preliminary data.</text>
</comment>
<gene>
    <name evidence="1" type="ORF">FHW36_105263</name>
</gene>
<dbReference type="Gene3D" id="3.30.530.20">
    <property type="match status" value="1"/>
</dbReference>
<evidence type="ECO:0008006" key="3">
    <source>
        <dbReference type="Google" id="ProtNLM"/>
    </source>
</evidence>
<dbReference type="RefSeq" id="WP_145671004.1">
    <property type="nucleotide sequence ID" value="NZ_VIWO01000005.1"/>
</dbReference>
<keyword evidence="2" id="KW-1185">Reference proteome</keyword>
<name>A0A561PP02_9BACT</name>